<accession>A0A0X8G6D9</accession>
<dbReference type="KEGG" id="lut:Lupro_06305"/>
<sequence length="205" mass="23093">MKKNVTLIVLTIFLTFNSLAQKKYFAEVYVVNGVEAYILNEPVRPYEIVYGKGQSINWSSYLTGGLINNSISTKVGKFIKGIVKKATKDNKQIDAVIYTSGKNVTAIKFTDEPTSETKQKATVHRLNGIPTYVMCEPYNEFRVAKSKKGGIKWKSAFTAGLINNSIEQDLMKFAKKYKKMYTKNQIDALYYTSGKSCDGIIFDNN</sequence>
<protein>
    <submittedName>
        <fullName evidence="1">Uncharacterized protein</fullName>
    </submittedName>
</protein>
<dbReference type="PATRIC" id="fig|1622118.3.peg.1308"/>
<evidence type="ECO:0000313" key="2">
    <source>
        <dbReference type="Proteomes" id="UP000059672"/>
    </source>
</evidence>
<dbReference type="OrthoDB" id="943754at2"/>
<dbReference type="RefSeq" id="WP_068207487.1">
    <property type="nucleotide sequence ID" value="NZ_CP013355.1"/>
</dbReference>
<evidence type="ECO:0000313" key="1">
    <source>
        <dbReference type="EMBL" id="AMC10879.1"/>
    </source>
</evidence>
<reference evidence="2" key="1">
    <citation type="submission" date="2015-12" db="EMBL/GenBank/DDBJ databases">
        <title>Complete genome sequence of Lutibacter profundus strain LP1.</title>
        <authorList>
            <person name="Wissuwa J."/>
            <person name="Le Moine Bauer S."/>
            <person name="Stokke R."/>
            <person name="Dahle H."/>
            <person name="Steen I.H."/>
        </authorList>
    </citation>
    <scope>NUCLEOTIDE SEQUENCE [LARGE SCALE GENOMIC DNA]</scope>
    <source>
        <strain evidence="2">LP1</strain>
    </source>
</reference>
<gene>
    <name evidence="1" type="ORF">Lupro_06305</name>
</gene>
<dbReference type="EMBL" id="CP013355">
    <property type="protein sequence ID" value="AMC10879.1"/>
    <property type="molecule type" value="Genomic_DNA"/>
</dbReference>
<dbReference type="Proteomes" id="UP000059672">
    <property type="component" value="Chromosome"/>
</dbReference>
<name>A0A0X8G6D9_9FLAO</name>
<organism evidence="1 2">
    <name type="scientific">Lutibacter profundi</name>
    <dbReference type="NCBI Taxonomy" id="1622118"/>
    <lineage>
        <taxon>Bacteria</taxon>
        <taxon>Pseudomonadati</taxon>
        <taxon>Bacteroidota</taxon>
        <taxon>Flavobacteriia</taxon>
        <taxon>Flavobacteriales</taxon>
        <taxon>Flavobacteriaceae</taxon>
        <taxon>Lutibacter</taxon>
    </lineage>
</organism>
<dbReference type="AlphaFoldDB" id="A0A0X8G6D9"/>
<keyword evidence="2" id="KW-1185">Reference proteome</keyword>
<proteinExistence type="predicted"/>
<reference evidence="1 2" key="2">
    <citation type="journal article" date="2016" name="Int. J. Syst. Evol. Microbiol.">
        <title>Lutibacter profundi sp. nov., isolated from a deep-sea hydrothermal system on the Arctic Mid-Ocean Ridge and emended description of the genus Lutibacter.</title>
        <authorList>
            <person name="Le Moine Bauer S."/>
            <person name="Roalkvam I."/>
            <person name="Steen I.H."/>
            <person name="Dahle H."/>
        </authorList>
    </citation>
    <scope>NUCLEOTIDE SEQUENCE [LARGE SCALE GENOMIC DNA]</scope>
    <source>
        <strain evidence="1 2">LP1</strain>
    </source>
</reference>